<dbReference type="SMART" id="SM00397">
    <property type="entry name" value="t_SNARE"/>
    <property type="match status" value="1"/>
</dbReference>
<keyword evidence="7" id="KW-0333">Golgi apparatus</keyword>
<dbReference type="GO" id="GO:0006886">
    <property type="term" value="P:intracellular protein transport"/>
    <property type="evidence" value="ECO:0007669"/>
    <property type="project" value="TreeGrafter"/>
</dbReference>
<evidence type="ECO:0000313" key="13">
    <source>
        <dbReference type="EMBL" id="KAJ6228065.1"/>
    </source>
</evidence>
<dbReference type="EMBL" id="JAOAOG010000330">
    <property type="protein sequence ID" value="KAJ6228065.1"/>
    <property type="molecule type" value="Genomic_DNA"/>
</dbReference>
<keyword evidence="3" id="KW-0813">Transport</keyword>
<protein>
    <submittedName>
        <fullName evidence="12">Syntaxin-16</fullName>
    </submittedName>
</protein>
<keyword evidence="15" id="KW-1185">Reference proteome</keyword>
<dbReference type="InterPro" id="IPR045242">
    <property type="entry name" value="Syntaxin"/>
</dbReference>
<feature type="domain" description="T-SNARE coiled-coil homology" evidence="11">
    <location>
        <begin position="238"/>
        <end position="300"/>
    </location>
</feature>
<evidence type="ECO:0000256" key="5">
    <source>
        <dbReference type="ARBA" id="ARBA00022927"/>
    </source>
</evidence>
<keyword evidence="5" id="KW-0653">Protein transport</keyword>
<comment type="similarity">
    <text evidence="2">Belongs to the syntaxin family.</text>
</comment>
<keyword evidence="4 10" id="KW-0812">Transmembrane</keyword>
<evidence type="ECO:0000256" key="8">
    <source>
        <dbReference type="ARBA" id="ARBA00023054"/>
    </source>
</evidence>
<evidence type="ECO:0000256" key="4">
    <source>
        <dbReference type="ARBA" id="ARBA00022692"/>
    </source>
</evidence>
<keyword evidence="9 10" id="KW-0472">Membrane</keyword>
<dbReference type="Proteomes" id="UP001146793">
    <property type="component" value="Unassembled WGS sequence"/>
</dbReference>
<evidence type="ECO:0000256" key="1">
    <source>
        <dbReference type="ARBA" id="ARBA00004409"/>
    </source>
</evidence>
<dbReference type="Proteomes" id="UP001150062">
    <property type="component" value="Unassembled WGS sequence"/>
</dbReference>
<dbReference type="CDD" id="cd15845">
    <property type="entry name" value="SNARE_syntaxin16"/>
    <property type="match status" value="1"/>
</dbReference>
<reference evidence="13" key="1">
    <citation type="submission" date="2022-08" db="EMBL/GenBank/DDBJ databases">
        <title>Novel sulfate-reducing endosymbionts in the free-living metamonad Anaeramoeba.</title>
        <authorList>
            <person name="Jerlstrom-Hultqvist J."/>
            <person name="Cepicka I."/>
            <person name="Gallot-Lavallee L."/>
            <person name="Salas-Leiva D."/>
            <person name="Curtis B.A."/>
            <person name="Zahonova K."/>
            <person name="Pipaliya S."/>
            <person name="Dacks J."/>
            <person name="Roger A.J."/>
        </authorList>
    </citation>
    <scope>NUCLEOTIDE SEQUENCE</scope>
    <source>
        <strain evidence="13">Schooner1</strain>
    </source>
</reference>
<proteinExistence type="inferred from homology"/>
<sequence length="332" mass="39018">MTTRNLTDKFLKFRNAVHTYQNVQSVLSLDNKKQKNTGTGIFSDDDIEEQDLLENDNFSTQNTHNTVLSIPIPPKYMDLIEEINYQISDIEKQMNYLEELHNKHLSIDFGDSIEQEHTIQILTSKISKMFFSCEKQIKKFGVNLQENSSGLDSNETVQRNIQISLAKKLRDLSNNFRQKQNIYLQEMKKREERLKEFGNDDDELKKFTLEDSTTDEDEFLYQDKGFTENQKSRVKLKKRMIEDRTQEIQNIVQSISGLAEIMKDLSVLVIEQGTLIDRIDYNIEQVVEHTQEALEEHRKANKYQKAFRMNLCILFLFVVVTILVIVIIFKKK</sequence>
<dbReference type="AlphaFoldDB" id="A0AAV8AC01"/>
<dbReference type="PROSITE" id="PS50192">
    <property type="entry name" value="T_SNARE"/>
    <property type="match status" value="1"/>
</dbReference>
<comment type="subcellular location">
    <subcellularLocation>
        <location evidence="1">Golgi apparatus membrane</location>
        <topology evidence="1">Single-pass type IV membrane protein</topology>
    </subcellularLocation>
</comment>
<comment type="caution">
    <text evidence="12">The sequence shown here is derived from an EMBL/GenBank/DDBJ whole genome shotgun (WGS) entry which is preliminary data.</text>
</comment>
<evidence type="ECO:0000256" key="10">
    <source>
        <dbReference type="SAM" id="Phobius"/>
    </source>
</evidence>
<dbReference type="Pfam" id="PF05739">
    <property type="entry name" value="SNARE"/>
    <property type="match status" value="1"/>
</dbReference>
<dbReference type="InterPro" id="IPR010989">
    <property type="entry name" value="SNARE"/>
</dbReference>
<evidence type="ECO:0000313" key="12">
    <source>
        <dbReference type="EMBL" id="KAJ3451175.1"/>
    </source>
</evidence>
<evidence type="ECO:0000256" key="3">
    <source>
        <dbReference type="ARBA" id="ARBA00022448"/>
    </source>
</evidence>
<evidence type="ECO:0000256" key="7">
    <source>
        <dbReference type="ARBA" id="ARBA00023034"/>
    </source>
</evidence>
<evidence type="ECO:0000256" key="2">
    <source>
        <dbReference type="ARBA" id="ARBA00009063"/>
    </source>
</evidence>
<evidence type="ECO:0000313" key="14">
    <source>
        <dbReference type="Proteomes" id="UP001146793"/>
    </source>
</evidence>
<dbReference type="SMART" id="SM00503">
    <property type="entry name" value="SynN"/>
    <property type="match status" value="1"/>
</dbReference>
<evidence type="ECO:0000259" key="11">
    <source>
        <dbReference type="PROSITE" id="PS50192"/>
    </source>
</evidence>
<dbReference type="GO" id="GO:0000139">
    <property type="term" value="C:Golgi membrane"/>
    <property type="evidence" value="ECO:0007669"/>
    <property type="project" value="UniProtKB-SubCell"/>
</dbReference>
<evidence type="ECO:0000313" key="15">
    <source>
        <dbReference type="Proteomes" id="UP001150062"/>
    </source>
</evidence>
<feature type="transmembrane region" description="Helical" evidence="10">
    <location>
        <begin position="307"/>
        <end position="329"/>
    </location>
</feature>
<dbReference type="GO" id="GO:0031201">
    <property type="term" value="C:SNARE complex"/>
    <property type="evidence" value="ECO:0007669"/>
    <property type="project" value="TreeGrafter"/>
</dbReference>
<organism evidence="12 14">
    <name type="scientific">Anaeramoeba flamelloides</name>
    <dbReference type="NCBI Taxonomy" id="1746091"/>
    <lineage>
        <taxon>Eukaryota</taxon>
        <taxon>Metamonada</taxon>
        <taxon>Anaeramoebidae</taxon>
        <taxon>Anaeramoeba</taxon>
    </lineage>
</organism>
<dbReference type="InterPro" id="IPR000727">
    <property type="entry name" value="T_SNARE_dom"/>
</dbReference>
<keyword evidence="8" id="KW-0175">Coiled coil</keyword>
<accession>A0AAV8AC01</accession>
<dbReference type="SUPFAM" id="SSF47661">
    <property type="entry name" value="t-snare proteins"/>
    <property type="match status" value="1"/>
</dbReference>
<dbReference type="EMBL" id="JANTQA010000010">
    <property type="protein sequence ID" value="KAJ3451175.1"/>
    <property type="molecule type" value="Genomic_DNA"/>
</dbReference>
<keyword evidence="6 10" id="KW-1133">Transmembrane helix</keyword>
<dbReference type="GO" id="GO:0000149">
    <property type="term" value="F:SNARE binding"/>
    <property type="evidence" value="ECO:0007669"/>
    <property type="project" value="TreeGrafter"/>
</dbReference>
<reference evidence="12" key="2">
    <citation type="submission" date="2022-08" db="EMBL/GenBank/DDBJ databases">
        <title>Novel sulphate-reducing endosymbionts in the free-living metamonad Anaeramoeba.</title>
        <authorList>
            <person name="Jerlstrom-Hultqvist J."/>
            <person name="Cepicka I."/>
            <person name="Gallot-Lavallee L."/>
            <person name="Salas-Leiva D."/>
            <person name="Curtis B.A."/>
            <person name="Zahonova K."/>
            <person name="Pipaliya S."/>
            <person name="Dacks J."/>
            <person name="Roger A.J."/>
        </authorList>
    </citation>
    <scope>NUCLEOTIDE SEQUENCE</scope>
    <source>
        <strain evidence="12">Busselton2</strain>
    </source>
</reference>
<dbReference type="GO" id="GO:0048278">
    <property type="term" value="P:vesicle docking"/>
    <property type="evidence" value="ECO:0007669"/>
    <property type="project" value="TreeGrafter"/>
</dbReference>
<evidence type="ECO:0000256" key="9">
    <source>
        <dbReference type="ARBA" id="ARBA00023136"/>
    </source>
</evidence>
<dbReference type="Gene3D" id="1.20.58.70">
    <property type="match status" value="1"/>
</dbReference>
<dbReference type="GO" id="GO:0006906">
    <property type="term" value="P:vesicle fusion"/>
    <property type="evidence" value="ECO:0007669"/>
    <property type="project" value="TreeGrafter"/>
</dbReference>
<gene>
    <name evidence="12" type="ORF">M0812_04845</name>
    <name evidence="13" type="ORF">M0813_09203</name>
</gene>
<dbReference type="PANTHER" id="PTHR19957">
    <property type="entry name" value="SYNTAXIN"/>
    <property type="match status" value="1"/>
</dbReference>
<dbReference type="InterPro" id="IPR006011">
    <property type="entry name" value="Syntaxin_N"/>
</dbReference>
<dbReference type="PANTHER" id="PTHR19957:SF83">
    <property type="entry name" value="SYNTAXIN-16"/>
    <property type="match status" value="1"/>
</dbReference>
<evidence type="ECO:0000256" key="6">
    <source>
        <dbReference type="ARBA" id="ARBA00022989"/>
    </source>
</evidence>
<name>A0AAV8AC01_9EUKA</name>
<dbReference type="GO" id="GO:0005484">
    <property type="term" value="F:SNAP receptor activity"/>
    <property type="evidence" value="ECO:0007669"/>
    <property type="project" value="TreeGrafter"/>
</dbReference>